<evidence type="ECO:0000256" key="1">
    <source>
        <dbReference type="ARBA" id="ARBA00022448"/>
    </source>
</evidence>
<accession>A0A399JDA2</accession>
<evidence type="ECO:0000256" key="3">
    <source>
        <dbReference type="ARBA" id="ARBA00022840"/>
    </source>
</evidence>
<dbReference type="InterPro" id="IPR027417">
    <property type="entry name" value="P-loop_NTPase"/>
</dbReference>
<sequence>MTSVVLDNVTKQYADAAPSVAGIDLHIKDGEFFTLLGPSGCGKSTTLRMVAGFVVPTSGTLRFGERDVTTVPPYKRDTGMVFQNYALFPHMDVATNVAFGLRMRKTSKSERGQRVAEALDVVGLTGYGERRIDQLSGGQQQRVALARALVINPSVLLLDEPLSNLDAKLREETRAHIRSIQQASATTSLYVTHDQAEAMAMSDRIAVMSAGHLHQVGTPREVYRRPATSFVARFIGRSNVLAGTLLGRDERTHTVRLSNGELLTVPNTENSPTAHIGVEEDIAVSIRPEDLRVVSTGSTDAGTLRGRVSAVEYTGASCTVTLNYGETQLLATVPDGPDIPAVDELVSVQPAVDRLWSVAP</sequence>
<dbReference type="GO" id="GO:0016887">
    <property type="term" value="F:ATP hydrolysis activity"/>
    <property type="evidence" value="ECO:0007669"/>
    <property type="project" value="InterPro"/>
</dbReference>
<dbReference type="EMBL" id="QQXK01000002">
    <property type="protein sequence ID" value="RII43528.1"/>
    <property type="molecule type" value="Genomic_DNA"/>
</dbReference>
<dbReference type="SUPFAM" id="SSF52540">
    <property type="entry name" value="P-loop containing nucleoside triphosphate hydrolases"/>
    <property type="match status" value="1"/>
</dbReference>
<dbReference type="Gene3D" id="2.40.50.140">
    <property type="entry name" value="Nucleic acid-binding proteins"/>
    <property type="match status" value="1"/>
</dbReference>
<dbReference type="InterPro" id="IPR013611">
    <property type="entry name" value="Transp-assoc_OB_typ2"/>
</dbReference>
<dbReference type="PROSITE" id="PS50893">
    <property type="entry name" value="ABC_TRANSPORTER_2"/>
    <property type="match status" value="1"/>
</dbReference>
<dbReference type="Pfam" id="PF08402">
    <property type="entry name" value="TOBE_2"/>
    <property type="match status" value="1"/>
</dbReference>
<keyword evidence="6" id="KW-1185">Reference proteome</keyword>
<dbReference type="InterPro" id="IPR017871">
    <property type="entry name" value="ABC_transporter-like_CS"/>
</dbReference>
<dbReference type="Gene3D" id="2.40.50.100">
    <property type="match status" value="1"/>
</dbReference>
<feature type="domain" description="ABC transporter" evidence="4">
    <location>
        <begin position="4"/>
        <end position="235"/>
    </location>
</feature>
<reference evidence="5 6" key="1">
    <citation type="submission" date="2018-07" db="EMBL/GenBank/DDBJ databases">
        <title>Arthrobacter sp. nov., isolated from raw cow's milk with high bacterial count.</title>
        <authorList>
            <person name="Hahne J."/>
            <person name="Isele D."/>
            <person name="Lipski A."/>
        </authorList>
    </citation>
    <scope>NUCLEOTIDE SEQUENCE [LARGE SCALE GENOMIC DNA]</scope>
    <source>
        <strain evidence="5 6">JZ R-35</strain>
    </source>
</reference>
<dbReference type="PROSITE" id="PS00211">
    <property type="entry name" value="ABC_TRANSPORTER_1"/>
    <property type="match status" value="1"/>
</dbReference>
<dbReference type="InterPro" id="IPR008995">
    <property type="entry name" value="Mo/tungstate-bd_C_term_dom"/>
</dbReference>
<dbReference type="InterPro" id="IPR012340">
    <property type="entry name" value="NA-bd_OB-fold"/>
</dbReference>
<dbReference type="GO" id="GO:0043190">
    <property type="term" value="C:ATP-binding cassette (ABC) transporter complex"/>
    <property type="evidence" value="ECO:0007669"/>
    <property type="project" value="InterPro"/>
</dbReference>
<evidence type="ECO:0000313" key="6">
    <source>
        <dbReference type="Proteomes" id="UP000265419"/>
    </source>
</evidence>
<dbReference type="Gene3D" id="3.40.50.300">
    <property type="entry name" value="P-loop containing nucleotide triphosphate hydrolases"/>
    <property type="match status" value="1"/>
</dbReference>
<keyword evidence="1" id="KW-0813">Transport</keyword>
<protein>
    <submittedName>
        <fullName evidence="5">ABC transporter ATP-binding protein</fullName>
    </submittedName>
</protein>
<keyword evidence="3 5" id="KW-0067">ATP-binding</keyword>
<dbReference type="SMART" id="SM00382">
    <property type="entry name" value="AAA"/>
    <property type="match status" value="1"/>
</dbReference>
<keyword evidence="2" id="KW-0547">Nucleotide-binding</keyword>
<dbReference type="Pfam" id="PF00005">
    <property type="entry name" value="ABC_tran"/>
    <property type="match status" value="1"/>
</dbReference>
<dbReference type="GO" id="GO:0005524">
    <property type="term" value="F:ATP binding"/>
    <property type="evidence" value="ECO:0007669"/>
    <property type="project" value="UniProtKB-KW"/>
</dbReference>
<evidence type="ECO:0000313" key="5">
    <source>
        <dbReference type="EMBL" id="RII43528.1"/>
    </source>
</evidence>
<comment type="caution">
    <text evidence="5">The sequence shown here is derived from an EMBL/GenBank/DDBJ whole genome shotgun (WGS) entry which is preliminary data.</text>
</comment>
<dbReference type="PANTHER" id="PTHR42781">
    <property type="entry name" value="SPERMIDINE/PUTRESCINE IMPORT ATP-BINDING PROTEIN POTA"/>
    <property type="match status" value="1"/>
</dbReference>
<gene>
    <name evidence="5" type="ORF">DWB68_01025</name>
</gene>
<organism evidence="5 6">
    <name type="scientific">Galactobacter valiniphilus</name>
    <dbReference type="NCBI Taxonomy" id="2676122"/>
    <lineage>
        <taxon>Bacteria</taxon>
        <taxon>Bacillati</taxon>
        <taxon>Actinomycetota</taxon>
        <taxon>Actinomycetes</taxon>
        <taxon>Micrococcales</taxon>
        <taxon>Micrococcaceae</taxon>
        <taxon>Galactobacter</taxon>
    </lineage>
</organism>
<dbReference type="InterPro" id="IPR003593">
    <property type="entry name" value="AAA+_ATPase"/>
</dbReference>
<dbReference type="GO" id="GO:0140359">
    <property type="term" value="F:ABC-type transporter activity"/>
    <property type="evidence" value="ECO:0007669"/>
    <property type="project" value="UniProtKB-ARBA"/>
</dbReference>
<dbReference type="PANTHER" id="PTHR42781:SF4">
    <property type="entry name" value="SPERMIDINE_PUTRESCINE IMPORT ATP-BINDING PROTEIN POTA"/>
    <property type="match status" value="1"/>
</dbReference>
<dbReference type="Proteomes" id="UP000265419">
    <property type="component" value="Unassembled WGS sequence"/>
</dbReference>
<evidence type="ECO:0000259" key="4">
    <source>
        <dbReference type="PROSITE" id="PS50893"/>
    </source>
</evidence>
<dbReference type="RefSeq" id="WP_119423287.1">
    <property type="nucleotide sequence ID" value="NZ_QQXK01000002.1"/>
</dbReference>
<dbReference type="InterPro" id="IPR003439">
    <property type="entry name" value="ABC_transporter-like_ATP-bd"/>
</dbReference>
<name>A0A399JDA2_9MICC</name>
<dbReference type="InterPro" id="IPR050093">
    <property type="entry name" value="ABC_SmlMolc_Importer"/>
</dbReference>
<dbReference type="SUPFAM" id="SSF50331">
    <property type="entry name" value="MOP-like"/>
    <property type="match status" value="1"/>
</dbReference>
<evidence type="ECO:0000256" key="2">
    <source>
        <dbReference type="ARBA" id="ARBA00022741"/>
    </source>
</evidence>
<dbReference type="AlphaFoldDB" id="A0A399JDA2"/>
<proteinExistence type="predicted"/>
<dbReference type="FunFam" id="3.40.50.300:FF:000042">
    <property type="entry name" value="Maltose/maltodextrin ABC transporter, ATP-binding protein"/>
    <property type="match status" value="1"/>
</dbReference>